<dbReference type="Pfam" id="PF07704">
    <property type="entry name" value="PSK_trans_fac"/>
    <property type="match status" value="1"/>
</dbReference>
<dbReference type="InterPro" id="IPR011660">
    <property type="entry name" value="VapB-like"/>
</dbReference>
<organism evidence="2 3">
    <name type="scientific">Sphingomonas taxi</name>
    <dbReference type="NCBI Taxonomy" id="1549858"/>
    <lineage>
        <taxon>Bacteria</taxon>
        <taxon>Pseudomonadati</taxon>
        <taxon>Pseudomonadota</taxon>
        <taxon>Alphaproteobacteria</taxon>
        <taxon>Sphingomonadales</taxon>
        <taxon>Sphingomonadaceae</taxon>
        <taxon>Sphingomonas</taxon>
    </lineage>
</organism>
<name>A0A2W4YVH8_9SPHN</name>
<evidence type="ECO:0000313" key="2">
    <source>
        <dbReference type="EMBL" id="PZO73496.1"/>
    </source>
</evidence>
<dbReference type="EMBL" id="QFMX01000008">
    <property type="protein sequence ID" value="PZO73496.1"/>
    <property type="molecule type" value="Genomic_DNA"/>
</dbReference>
<evidence type="ECO:0000313" key="3">
    <source>
        <dbReference type="Proteomes" id="UP000249555"/>
    </source>
</evidence>
<reference evidence="2 3" key="1">
    <citation type="submission" date="2017-08" db="EMBL/GenBank/DDBJ databases">
        <title>Infants hospitalized years apart are colonized by the same room-sourced microbial strains.</title>
        <authorList>
            <person name="Brooks B."/>
            <person name="Olm M.R."/>
            <person name="Firek B.A."/>
            <person name="Baker R."/>
            <person name="Thomas B.C."/>
            <person name="Morowitz M.J."/>
            <person name="Banfield J.F."/>
        </authorList>
    </citation>
    <scope>NUCLEOTIDE SEQUENCE [LARGE SCALE GENOMIC DNA]</scope>
    <source>
        <strain evidence="2">S2_018_000_R3_119</strain>
    </source>
</reference>
<dbReference type="AlphaFoldDB" id="A0A2W4YVH8"/>
<comment type="caution">
    <text evidence="2">The sequence shown here is derived from an EMBL/GenBank/DDBJ whole genome shotgun (WGS) entry which is preliminary data.</text>
</comment>
<accession>A0A2W4YVH8</accession>
<feature type="region of interest" description="Disordered" evidence="1">
    <location>
        <begin position="64"/>
        <end position="85"/>
    </location>
</feature>
<evidence type="ECO:0000256" key="1">
    <source>
        <dbReference type="SAM" id="MobiDB-lite"/>
    </source>
</evidence>
<proteinExistence type="predicted"/>
<sequence>MASLYIKDSETAELATELAARLGVTKTEVVRDLLRKRKAELAPEDPVSSLRERLRAWRAAHPLGEPTGLEADKAFYDSLNDEDDD</sequence>
<protein>
    <submittedName>
        <fullName evidence="2">Transcription factor</fullName>
    </submittedName>
</protein>
<dbReference type="Proteomes" id="UP000249555">
    <property type="component" value="Unassembled WGS sequence"/>
</dbReference>
<gene>
    <name evidence="2" type="ORF">DI640_09640</name>
</gene>